<proteinExistence type="predicted"/>
<evidence type="ECO:0000313" key="2">
    <source>
        <dbReference type="Proteomes" id="UP000308349"/>
    </source>
</evidence>
<reference evidence="1 2" key="1">
    <citation type="submission" date="2019-05" db="EMBL/GenBank/DDBJ databases">
        <title>Genomes sequences of two Nocardia cyriacigeorgica environmental isolates, type strains Nocardia asteroides ATCC 19247 and Nocardia cyriacigeorgica DSM 44484.</title>
        <authorList>
            <person name="Vautrin F."/>
            <person name="Bergeron E."/>
            <person name="Dubost A."/>
            <person name="Abrouk D."/>
            <person name="Rodriguez Nava V."/>
            <person name="Pujic P."/>
        </authorList>
    </citation>
    <scope>NUCLEOTIDE SEQUENCE [LARGE SCALE GENOMIC DNA]</scope>
    <source>
        <strain evidence="1 2">EML 1456</strain>
    </source>
</reference>
<protein>
    <submittedName>
        <fullName evidence="1">Uncharacterized protein</fullName>
    </submittedName>
</protein>
<dbReference type="RefSeq" id="WP_138457023.1">
    <property type="nucleotide sequence ID" value="NZ_VBUU01000017.1"/>
</dbReference>
<gene>
    <name evidence="1" type="ORF">FEK35_17210</name>
</gene>
<dbReference type="OrthoDB" id="4563658at2"/>
<sequence>MSADPDNISRPDFWHHRLTTNYQNGLTPEQAIQSWIGVPEDPRGGGVPADARLQQAPSKQALWDQLNPEGPPIGEGPWVQDDEFPSGTPVDRSKGWSTPSSIAEPTYAQETTTPVHFIPITKNGEVIAFLWASPTEQAADYLPLRYAGKDGIVGRGRWLARLSDCFAAGRHPVDAIRYCRRFPYDEYSGWIEPDAPEGVAPSLAELREAADE</sequence>
<name>A0A5R8PBN3_9NOCA</name>
<organism evidence="1 2">
    <name type="scientific">Nocardia cyriacigeorgica</name>
    <dbReference type="NCBI Taxonomy" id="135487"/>
    <lineage>
        <taxon>Bacteria</taxon>
        <taxon>Bacillati</taxon>
        <taxon>Actinomycetota</taxon>
        <taxon>Actinomycetes</taxon>
        <taxon>Mycobacteriales</taxon>
        <taxon>Nocardiaceae</taxon>
        <taxon>Nocardia</taxon>
    </lineage>
</organism>
<dbReference type="EMBL" id="VBUU01000017">
    <property type="protein sequence ID" value="TLG08690.1"/>
    <property type="molecule type" value="Genomic_DNA"/>
</dbReference>
<evidence type="ECO:0000313" key="1">
    <source>
        <dbReference type="EMBL" id="TLG08690.1"/>
    </source>
</evidence>
<dbReference type="Proteomes" id="UP000308349">
    <property type="component" value="Unassembled WGS sequence"/>
</dbReference>
<dbReference type="AlphaFoldDB" id="A0A5R8PBN3"/>
<comment type="caution">
    <text evidence="1">The sequence shown here is derived from an EMBL/GenBank/DDBJ whole genome shotgun (WGS) entry which is preliminary data.</text>
</comment>
<accession>A0A5R8PBN3</accession>